<reference evidence="4" key="1">
    <citation type="submission" date="2021-01" db="EMBL/GenBank/DDBJ databases">
        <title>Caligus Genome Assembly.</title>
        <authorList>
            <person name="Gallardo-Escarate C."/>
        </authorList>
    </citation>
    <scope>NUCLEOTIDE SEQUENCE [LARGE SCALE GENOMIC DNA]</scope>
</reference>
<feature type="non-terminal residue" evidence="3">
    <location>
        <position position="260"/>
    </location>
</feature>
<feature type="domain" description="Transcription initiation factor TFIID subunit 2 TPR repeats" evidence="2">
    <location>
        <begin position="16"/>
        <end position="207"/>
    </location>
</feature>
<dbReference type="PANTHER" id="PTHR15137">
    <property type="entry name" value="TRANSCRIPTION INITIATION FACTOR TFIID"/>
    <property type="match status" value="1"/>
</dbReference>
<feature type="region of interest" description="Disordered" evidence="1">
    <location>
        <begin position="202"/>
        <end position="222"/>
    </location>
</feature>
<protein>
    <recommendedName>
        <fullName evidence="2">Transcription initiation factor TFIID subunit 2 TPR repeats domain-containing protein</fullName>
    </recommendedName>
</protein>
<gene>
    <name evidence="3" type="ORF">FKW44_007696</name>
</gene>
<dbReference type="GO" id="GO:0005669">
    <property type="term" value="C:transcription factor TFIID complex"/>
    <property type="evidence" value="ECO:0007669"/>
    <property type="project" value="InterPro"/>
</dbReference>
<evidence type="ECO:0000313" key="4">
    <source>
        <dbReference type="Proteomes" id="UP000595437"/>
    </source>
</evidence>
<dbReference type="AlphaFoldDB" id="A0A7T8KF31"/>
<evidence type="ECO:0000313" key="3">
    <source>
        <dbReference type="EMBL" id="QQP54760.1"/>
    </source>
</evidence>
<dbReference type="InterPro" id="IPR057991">
    <property type="entry name" value="TPR_TAF2_C"/>
</dbReference>
<proteinExistence type="predicted"/>
<keyword evidence="4" id="KW-1185">Reference proteome</keyword>
<evidence type="ECO:0000256" key="1">
    <source>
        <dbReference type="SAM" id="MobiDB-lite"/>
    </source>
</evidence>
<dbReference type="Proteomes" id="UP000595437">
    <property type="component" value="Chromosome 5"/>
</dbReference>
<dbReference type="GO" id="GO:0016251">
    <property type="term" value="F:RNA polymerase II general transcription initiation factor activity"/>
    <property type="evidence" value="ECO:0007669"/>
    <property type="project" value="TreeGrafter"/>
</dbReference>
<dbReference type="GO" id="GO:0000976">
    <property type="term" value="F:transcription cis-regulatory region binding"/>
    <property type="evidence" value="ECO:0007669"/>
    <property type="project" value="TreeGrafter"/>
</dbReference>
<feature type="compositionally biased region" description="Basic and acidic residues" evidence="1">
    <location>
        <begin position="203"/>
        <end position="222"/>
    </location>
</feature>
<sequence length="260" mass="29847">MSLAPATLFSSNKSPVEALGHTVTPVVSVMENESAITAESLSPDTKLILEEITRFLNLEKLLPCYKYTVTVSCLRAIRKLQKTGHLPPNPGLFRDYAAYGQFIDIRICALECLVDFTSLEGKASDIDHLIKIIETDPVPYVRHKLCRLIRAKNHKNDRYQLVERLWNLMKYVFIEVDIYFKLYGRKKPVCLQSSELQAMLAPQREHEDKTSKADKKNFTIPRAEKRKYDEMISNSPVPIKKEDEKPVVSFNRFLILISSD</sequence>
<dbReference type="EMBL" id="CP045894">
    <property type="protein sequence ID" value="QQP54760.1"/>
    <property type="molecule type" value="Genomic_DNA"/>
</dbReference>
<dbReference type="OrthoDB" id="308861at2759"/>
<accession>A0A7T8KF31</accession>
<evidence type="ECO:0000259" key="2">
    <source>
        <dbReference type="Pfam" id="PF25577"/>
    </source>
</evidence>
<organism evidence="3 4">
    <name type="scientific">Caligus rogercresseyi</name>
    <name type="common">Sea louse</name>
    <dbReference type="NCBI Taxonomy" id="217165"/>
    <lineage>
        <taxon>Eukaryota</taxon>
        <taxon>Metazoa</taxon>
        <taxon>Ecdysozoa</taxon>
        <taxon>Arthropoda</taxon>
        <taxon>Crustacea</taxon>
        <taxon>Multicrustacea</taxon>
        <taxon>Hexanauplia</taxon>
        <taxon>Copepoda</taxon>
        <taxon>Siphonostomatoida</taxon>
        <taxon>Caligidae</taxon>
        <taxon>Caligus</taxon>
    </lineage>
</organism>
<dbReference type="PANTHER" id="PTHR15137:SF9">
    <property type="entry name" value="TRANSCRIPTION INITIATION FACTOR TFIID SUBUNIT 2"/>
    <property type="match status" value="1"/>
</dbReference>
<name>A0A7T8KF31_CALRO</name>
<dbReference type="InterPro" id="IPR037813">
    <property type="entry name" value="TAF2"/>
</dbReference>
<dbReference type="GO" id="GO:0003682">
    <property type="term" value="F:chromatin binding"/>
    <property type="evidence" value="ECO:0007669"/>
    <property type="project" value="TreeGrafter"/>
</dbReference>
<dbReference type="GO" id="GO:0006367">
    <property type="term" value="P:transcription initiation at RNA polymerase II promoter"/>
    <property type="evidence" value="ECO:0007669"/>
    <property type="project" value="TreeGrafter"/>
</dbReference>
<dbReference type="Pfam" id="PF25577">
    <property type="entry name" value="TPR_TAF2_C"/>
    <property type="match status" value="1"/>
</dbReference>